<organism evidence="9 10">
    <name type="scientific">Coemansia brasiliensis</name>
    <dbReference type="NCBI Taxonomy" id="2650707"/>
    <lineage>
        <taxon>Eukaryota</taxon>
        <taxon>Fungi</taxon>
        <taxon>Fungi incertae sedis</taxon>
        <taxon>Zoopagomycota</taxon>
        <taxon>Kickxellomycotina</taxon>
        <taxon>Kickxellomycetes</taxon>
        <taxon>Kickxellales</taxon>
        <taxon>Kickxellaceae</taxon>
        <taxon>Coemansia</taxon>
    </lineage>
</organism>
<evidence type="ECO:0000256" key="4">
    <source>
        <dbReference type="ARBA" id="ARBA00022801"/>
    </source>
</evidence>
<evidence type="ECO:0000259" key="8">
    <source>
        <dbReference type="Pfam" id="PF01432"/>
    </source>
</evidence>
<dbReference type="Gene3D" id="3.40.390.10">
    <property type="entry name" value="Collagenase (Catalytic Domain)"/>
    <property type="match status" value="1"/>
</dbReference>
<dbReference type="Proteomes" id="UP001139887">
    <property type="component" value="Unassembled WGS sequence"/>
</dbReference>
<feature type="domain" description="Peptidase M3A/M3B catalytic" evidence="8">
    <location>
        <begin position="218"/>
        <end position="664"/>
    </location>
</feature>
<keyword evidence="6 7" id="KW-0482">Metalloprotease</keyword>
<dbReference type="InterPro" id="IPR024080">
    <property type="entry name" value="Neurolysin/TOP_N"/>
</dbReference>
<dbReference type="OrthoDB" id="534666at2759"/>
<keyword evidence="4 7" id="KW-0378">Hydrolase</keyword>
<keyword evidence="10" id="KW-1185">Reference proteome</keyword>
<dbReference type="PANTHER" id="PTHR11804:SF84">
    <property type="entry name" value="SACCHAROLYSIN"/>
    <property type="match status" value="1"/>
</dbReference>
<reference evidence="9" key="1">
    <citation type="submission" date="2022-07" db="EMBL/GenBank/DDBJ databases">
        <title>Phylogenomic reconstructions and comparative analyses of Kickxellomycotina fungi.</title>
        <authorList>
            <person name="Reynolds N.K."/>
            <person name="Stajich J.E."/>
            <person name="Barry K."/>
            <person name="Grigoriev I.V."/>
            <person name="Crous P."/>
            <person name="Smith M.E."/>
        </authorList>
    </citation>
    <scope>NUCLEOTIDE SEQUENCE</scope>
    <source>
        <strain evidence="9">NRRL 1566</strain>
    </source>
</reference>
<dbReference type="InterPro" id="IPR024077">
    <property type="entry name" value="Neurolysin/TOP_dom2"/>
</dbReference>
<dbReference type="AlphaFoldDB" id="A0A9W8LXN3"/>
<evidence type="ECO:0000256" key="7">
    <source>
        <dbReference type="RuleBase" id="RU003435"/>
    </source>
</evidence>
<dbReference type="GO" id="GO:0046872">
    <property type="term" value="F:metal ion binding"/>
    <property type="evidence" value="ECO:0007669"/>
    <property type="project" value="UniProtKB-UniRule"/>
</dbReference>
<dbReference type="GO" id="GO:0006508">
    <property type="term" value="P:proteolysis"/>
    <property type="evidence" value="ECO:0007669"/>
    <property type="project" value="UniProtKB-KW"/>
</dbReference>
<evidence type="ECO:0000256" key="6">
    <source>
        <dbReference type="ARBA" id="ARBA00023049"/>
    </source>
</evidence>
<protein>
    <submittedName>
        <fullName evidence="9">Metalloendopeptidase</fullName>
        <ecNumber evidence="9">3.4.24.37</ecNumber>
    </submittedName>
</protein>
<dbReference type="GO" id="GO:0005758">
    <property type="term" value="C:mitochondrial intermembrane space"/>
    <property type="evidence" value="ECO:0007669"/>
    <property type="project" value="TreeGrafter"/>
</dbReference>
<comment type="cofactor">
    <cofactor evidence="7">
        <name>Zn(2+)</name>
        <dbReference type="ChEBI" id="CHEBI:29105"/>
    </cofactor>
    <text evidence="7">Binds 1 zinc ion.</text>
</comment>
<name>A0A9W8LXN3_9FUNG</name>
<dbReference type="GO" id="GO:0004222">
    <property type="term" value="F:metalloendopeptidase activity"/>
    <property type="evidence" value="ECO:0007669"/>
    <property type="project" value="UniProtKB-EC"/>
</dbReference>
<dbReference type="EMBL" id="JANBUW010000116">
    <property type="protein sequence ID" value="KAJ2848971.1"/>
    <property type="molecule type" value="Genomic_DNA"/>
</dbReference>
<evidence type="ECO:0000256" key="2">
    <source>
        <dbReference type="ARBA" id="ARBA00022670"/>
    </source>
</evidence>
<evidence type="ECO:0000256" key="5">
    <source>
        <dbReference type="ARBA" id="ARBA00022833"/>
    </source>
</evidence>
<evidence type="ECO:0000313" key="10">
    <source>
        <dbReference type="Proteomes" id="UP001139887"/>
    </source>
</evidence>
<dbReference type="GO" id="GO:0006518">
    <property type="term" value="P:peptide metabolic process"/>
    <property type="evidence" value="ECO:0007669"/>
    <property type="project" value="TreeGrafter"/>
</dbReference>
<keyword evidence="2 7" id="KW-0645">Protease</keyword>
<dbReference type="InterPro" id="IPR024079">
    <property type="entry name" value="MetalloPept_cat_dom_sf"/>
</dbReference>
<sequence length="667" mass="77852">MKAQCSTESIDLRVIDFNFTPEQIYSLIEEAINEYKVTLDKIASQTRPTFENTIVPLARWYNDTTPQTIALSLQFFHPDEQIRNASADADNRFMNSIIEGYMRLDVYKAVRYVYDDQEEMMALSPEDERLVKTIERQFRQNGLQISSEKRAMLSQAKKRLIELEDTYAIRTANYSHVLFTWEELDGVPENDIAGMAIEIEDGVEKYAVLTSPNVYNRIMKYAKREETRKRLYIACSKESMKNIPYIQEAVELRLEIANLLGYESHAESVFEGRMVKSANEIIGMYDNLRQRLSKHIDAEMDRLTGAKKADMLAEGREYEGFFEWDYYFYNFSTSRKKKTKFELEGSQYFPIIEMGCKLIDIFEGILGLYIIPAQEPNVWHPDVEMFEVWEADESEFIGHLYLDLYSRTGKREPFTTYGVRRGYQRRDGSREYPAVVVNASFPKPTEEKPTRLSFNNLTMLMSLFGQAFATLCESVKWKDLIATEFEFHIVPGEVMSHWISEPMVLKQLGSHYLTGDAIPEEWIDELNKDETEISPGELLIPITFDLHDLLIHSATDKSVDVKQVYFDLCKQVPFMNNNNTGLFHLITHRHIMSCYDTGMYVYLWTAIIAEDIYCSRFRKDGIYNRKTGREFRNEILRPAGSRSAFVSLERFLGRQPNTEAFYKKKFR</sequence>
<comment type="caution">
    <text evidence="9">The sequence shown here is derived from an EMBL/GenBank/DDBJ whole genome shotgun (WGS) entry which is preliminary data.</text>
</comment>
<gene>
    <name evidence="9" type="primary">PRD1_5</name>
    <name evidence="9" type="ORF">IWW36_002964</name>
</gene>
<proteinExistence type="inferred from homology"/>
<keyword evidence="3 7" id="KW-0479">Metal-binding</keyword>
<dbReference type="InterPro" id="IPR045090">
    <property type="entry name" value="Pept_M3A_M3B"/>
</dbReference>
<dbReference type="PANTHER" id="PTHR11804">
    <property type="entry name" value="PROTEASE M3 THIMET OLIGOPEPTIDASE-RELATED"/>
    <property type="match status" value="1"/>
</dbReference>
<dbReference type="Gene3D" id="1.10.1370.10">
    <property type="entry name" value="Neurolysin, domain 3"/>
    <property type="match status" value="1"/>
</dbReference>
<dbReference type="InterPro" id="IPR001567">
    <property type="entry name" value="Pept_M3A_M3B_dom"/>
</dbReference>
<evidence type="ECO:0000256" key="3">
    <source>
        <dbReference type="ARBA" id="ARBA00022723"/>
    </source>
</evidence>
<dbReference type="Gene3D" id="1.20.1050.40">
    <property type="entry name" value="Endopeptidase. Chain P, domain 1"/>
    <property type="match status" value="1"/>
</dbReference>
<accession>A0A9W8LXN3</accession>
<keyword evidence="5 7" id="KW-0862">Zinc</keyword>
<comment type="similarity">
    <text evidence="1 7">Belongs to the peptidase M3 family.</text>
</comment>
<evidence type="ECO:0000313" key="9">
    <source>
        <dbReference type="EMBL" id="KAJ2848971.1"/>
    </source>
</evidence>
<dbReference type="EC" id="3.4.24.37" evidence="9"/>
<dbReference type="Pfam" id="PF01432">
    <property type="entry name" value="Peptidase_M3"/>
    <property type="match status" value="1"/>
</dbReference>
<evidence type="ECO:0000256" key="1">
    <source>
        <dbReference type="ARBA" id="ARBA00006040"/>
    </source>
</evidence>
<dbReference type="SUPFAM" id="SSF55486">
    <property type="entry name" value="Metalloproteases ('zincins'), catalytic domain"/>
    <property type="match status" value="1"/>
</dbReference>